<evidence type="ECO:0000313" key="2">
    <source>
        <dbReference type="EMBL" id="GFR44628.1"/>
    </source>
</evidence>
<name>A0AAD3HL10_9CHLO</name>
<protein>
    <submittedName>
        <fullName evidence="2">Uncharacterized protein</fullName>
    </submittedName>
</protein>
<feature type="chain" id="PRO_5042204988" evidence="1">
    <location>
        <begin position="28"/>
        <end position="247"/>
    </location>
</feature>
<organism evidence="2 3">
    <name type="scientific">Astrephomene gubernaculifera</name>
    <dbReference type="NCBI Taxonomy" id="47775"/>
    <lineage>
        <taxon>Eukaryota</taxon>
        <taxon>Viridiplantae</taxon>
        <taxon>Chlorophyta</taxon>
        <taxon>core chlorophytes</taxon>
        <taxon>Chlorophyceae</taxon>
        <taxon>CS clade</taxon>
        <taxon>Chlamydomonadales</taxon>
        <taxon>Astrephomenaceae</taxon>
        <taxon>Astrephomene</taxon>
    </lineage>
</organism>
<proteinExistence type="predicted"/>
<evidence type="ECO:0000256" key="1">
    <source>
        <dbReference type="SAM" id="SignalP"/>
    </source>
</evidence>
<reference evidence="2 3" key="1">
    <citation type="journal article" date="2021" name="Sci. Rep.">
        <title>Genome sequencing of the multicellular alga Astrephomene provides insights into convergent evolution of germ-soma differentiation.</title>
        <authorList>
            <person name="Yamashita S."/>
            <person name="Yamamoto K."/>
            <person name="Matsuzaki R."/>
            <person name="Suzuki S."/>
            <person name="Yamaguchi H."/>
            <person name="Hirooka S."/>
            <person name="Minakuchi Y."/>
            <person name="Miyagishima S."/>
            <person name="Kawachi M."/>
            <person name="Toyoda A."/>
            <person name="Nozaki H."/>
        </authorList>
    </citation>
    <scope>NUCLEOTIDE SEQUENCE [LARGE SCALE GENOMIC DNA]</scope>
    <source>
        <strain evidence="2 3">NIES-4017</strain>
    </source>
</reference>
<comment type="caution">
    <text evidence="2">The sequence shown here is derived from an EMBL/GenBank/DDBJ whole genome shotgun (WGS) entry which is preliminary data.</text>
</comment>
<gene>
    <name evidence="2" type="ORF">Agub_g5916</name>
</gene>
<feature type="signal peptide" evidence="1">
    <location>
        <begin position="1"/>
        <end position="27"/>
    </location>
</feature>
<sequence>ILYRNCKSFRPAYVFSVLLAITHLAEARLCDCFLVGQDLLSQGEIRFHLGRRRVVTPARQTVERFCNMERPEVIVKDIENYLSSQRIDKMVKEMVVSVLHSKPENVQAHMIKHLLMKTNDAEGEIAISSTEDGGRVAFTHSDAACQKYLMSKGVHELFAELLQRVSTVVPYDNNPCPWSHPSCRCPLRLSSLLDPAHRFGPASLPALQARSALAAVLMSYVIRGATGGRGRLHRLPPQPIADRDEDD</sequence>
<keyword evidence="3" id="KW-1185">Reference proteome</keyword>
<dbReference type="Proteomes" id="UP001054857">
    <property type="component" value="Unassembled WGS sequence"/>
</dbReference>
<keyword evidence="1" id="KW-0732">Signal</keyword>
<feature type="non-terminal residue" evidence="2">
    <location>
        <position position="1"/>
    </location>
</feature>
<dbReference type="EMBL" id="BMAR01000008">
    <property type="protein sequence ID" value="GFR44628.1"/>
    <property type="molecule type" value="Genomic_DNA"/>
</dbReference>
<dbReference type="AlphaFoldDB" id="A0AAD3HL10"/>
<accession>A0AAD3HL10</accession>
<evidence type="ECO:0000313" key="3">
    <source>
        <dbReference type="Proteomes" id="UP001054857"/>
    </source>
</evidence>
<dbReference type="CDD" id="cd22961">
    <property type="entry name" value="DD_TEX55-like"/>
    <property type="match status" value="1"/>
</dbReference>